<proteinExistence type="predicted"/>
<protein>
    <submittedName>
        <fullName evidence="3">Type VI secretion protein</fullName>
    </submittedName>
</protein>
<dbReference type="RefSeq" id="WP_054211066.1">
    <property type="nucleotide sequence ID" value="NZ_LGSZ01000054.1"/>
</dbReference>
<feature type="domain" description="MobA/VirD2-like nuclease" evidence="2">
    <location>
        <begin position="81"/>
        <end position="201"/>
    </location>
</feature>
<feature type="region of interest" description="Disordered" evidence="1">
    <location>
        <begin position="328"/>
        <end position="353"/>
    </location>
</feature>
<dbReference type="PATRIC" id="fig|1526658.3.peg.1923"/>
<keyword evidence="4" id="KW-1185">Reference proteome</keyword>
<organism evidence="3 4">
    <name type="scientific">Bosea vaviloviae</name>
    <dbReference type="NCBI Taxonomy" id="1526658"/>
    <lineage>
        <taxon>Bacteria</taxon>
        <taxon>Pseudomonadati</taxon>
        <taxon>Pseudomonadota</taxon>
        <taxon>Alphaproteobacteria</taxon>
        <taxon>Hyphomicrobiales</taxon>
        <taxon>Boseaceae</taxon>
        <taxon>Bosea</taxon>
    </lineage>
</organism>
<dbReference type="Pfam" id="PF03432">
    <property type="entry name" value="Relaxase"/>
    <property type="match status" value="1"/>
</dbReference>
<dbReference type="OrthoDB" id="7199783at2"/>
<reference evidence="3 4" key="1">
    <citation type="submission" date="2015-07" db="EMBL/GenBank/DDBJ databases">
        <title>Whole genome sequencing of Bosea vaviloviae isolated from cave pool.</title>
        <authorList>
            <person name="Tan N.E.H."/>
            <person name="Lee Y.P."/>
            <person name="Gan H.M."/>
            <person name="Barton H."/>
            <person name="Savka M.A."/>
        </authorList>
    </citation>
    <scope>NUCLEOTIDE SEQUENCE [LARGE SCALE GENOMIC DNA]</scope>
    <source>
        <strain evidence="3 4">SD260</strain>
    </source>
</reference>
<dbReference type="InterPro" id="IPR005094">
    <property type="entry name" value="Endonuclease_MobA/VirD2"/>
</dbReference>
<name>A0A0N1FBN7_9HYPH</name>
<dbReference type="AlphaFoldDB" id="A0A0N1FBN7"/>
<gene>
    <name evidence="3" type="ORF">AE618_21200</name>
</gene>
<evidence type="ECO:0000313" key="4">
    <source>
        <dbReference type="Proteomes" id="UP000037822"/>
    </source>
</evidence>
<dbReference type="EMBL" id="LGSZ01000054">
    <property type="protein sequence ID" value="KPH78325.1"/>
    <property type="molecule type" value="Genomic_DNA"/>
</dbReference>
<sequence length="353" mass="39744">MSGKRAQELLDDLPPISYVWRTPVRRPRVSEADIPDPVAPQRVTPAMRARLERIVGRAPEVMVKITGRTKDAGHLKSHLEYIMRNGELTAETEQGSLMQGREGLKDMQSRWTEDTVLDDKRRRDGSVSVNIILSMPPGTNPIAVKDAVRAFAIETFGANHDYVFVQHLDDKHPHVHLTVRSQGYNGKRLNPRKADLATWRERFAGELRLRGVAAEATPRRTRGKVRKYDKGTVVALRRRGVVPETDKGARADVVRTAAAGVSGSRPWEAKARERQAKIRAQYLVQAKELERTGKGSDRALAAKVREFVANMPDPETRREQLKRELGIAAQRAQHKREMSNNAGNHTTEKSDDR</sequence>
<evidence type="ECO:0000259" key="2">
    <source>
        <dbReference type="Pfam" id="PF03432"/>
    </source>
</evidence>
<dbReference type="Proteomes" id="UP000037822">
    <property type="component" value="Unassembled WGS sequence"/>
</dbReference>
<evidence type="ECO:0000313" key="3">
    <source>
        <dbReference type="EMBL" id="KPH78325.1"/>
    </source>
</evidence>
<comment type="caution">
    <text evidence="3">The sequence shown here is derived from an EMBL/GenBank/DDBJ whole genome shotgun (WGS) entry which is preliminary data.</text>
</comment>
<accession>A0A0N1FBN7</accession>
<dbReference type="Gene3D" id="3.30.930.30">
    <property type="match status" value="1"/>
</dbReference>
<evidence type="ECO:0000256" key="1">
    <source>
        <dbReference type="SAM" id="MobiDB-lite"/>
    </source>
</evidence>